<dbReference type="Proteomes" id="UP000183413">
    <property type="component" value="Unassembled WGS sequence"/>
</dbReference>
<dbReference type="InParanoid" id="A0A1I5WQX0"/>
<dbReference type="STRING" id="1993.SAMN04489713_12492"/>
<accession>A0A1I5WQX0</accession>
<dbReference type="eggNOG" id="COG0526">
    <property type="taxonomic scope" value="Bacteria"/>
</dbReference>
<dbReference type="Gene3D" id="3.40.30.10">
    <property type="entry name" value="Glutaredoxin"/>
    <property type="match status" value="1"/>
</dbReference>
<dbReference type="EMBL" id="FOVH01000024">
    <property type="protein sequence ID" value="SFQ22182.1"/>
    <property type="molecule type" value="Genomic_DNA"/>
</dbReference>
<dbReference type="InterPro" id="IPR036249">
    <property type="entry name" value="Thioredoxin-like_sf"/>
</dbReference>
<dbReference type="SUPFAM" id="SSF52833">
    <property type="entry name" value="Thioredoxin-like"/>
    <property type="match status" value="1"/>
</dbReference>
<dbReference type="RefSeq" id="WP_021591172.1">
    <property type="nucleotide sequence ID" value="NZ_CP083237.1"/>
</dbReference>
<dbReference type="OrthoDB" id="128449at2"/>
<dbReference type="AlphaFoldDB" id="A0A1I5WQX0"/>
<dbReference type="GeneID" id="99652533"/>
<proteinExistence type="predicted"/>
<sequence length="182" mass="18892">MPFVAALALLALAVCLLDLVLTLGVVRRLRHHTELISNLSSGGRRPYAILDEGETAGSFEAVATTGEPVSRDGLSGLTLIGALAPGCSACEEKLPAFIDYARTFSGGRDQVIALVVGSEDETETYRERLEPVARVVVEPPVTGEIGTALGLGSFPAFGIFDESGTVVTSGMELNRSASAAGV</sequence>
<name>A0A1I5WQX0_9ACTN</name>
<evidence type="ECO:0000313" key="2">
    <source>
        <dbReference type="Proteomes" id="UP000183413"/>
    </source>
</evidence>
<gene>
    <name evidence="1" type="ORF">SAMN04489713_12492</name>
</gene>
<reference evidence="1 2" key="1">
    <citation type="submission" date="2016-10" db="EMBL/GenBank/DDBJ databases">
        <authorList>
            <person name="de Groot N.N."/>
        </authorList>
    </citation>
    <scope>NUCLEOTIDE SEQUENCE [LARGE SCALE GENOMIC DNA]</scope>
    <source>
        <strain evidence="1 2">DSM 43067</strain>
    </source>
</reference>
<keyword evidence="2" id="KW-1185">Reference proteome</keyword>
<evidence type="ECO:0000313" key="1">
    <source>
        <dbReference type="EMBL" id="SFQ22182.1"/>
    </source>
</evidence>
<evidence type="ECO:0008006" key="3">
    <source>
        <dbReference type="Google" id="ProtNLM"/>
    </source>
</evidence>
<protein>
    <recommendedName>
        <fullName evidence="3">Thioredoxin domain-containing protein</fullName>
    </recommendedName>
</protein>
<organism evidence="1 2">
    <name type="scientific">Actinomadura madurae</name>
    <dbReference type="NCBI Taxonomy" id="1993"/>
    <lineage>
        <taxon>Bacteria</taxon>
        <taxon>Bacillati</taxon>
        <taxon>Actinomycetota</taxon>
        <taxon>Actinomycetes</taxon>
        <taxon>Streptosporangiales</taxon>
        <taxon>Thermomonosporaceae</taxon>
        <taxon>Actinomadura</taxon>
    </lineage>
</organism>